<comment type="caution">
    <text evidence="1">The sequence shown here is derived from an EMBL/GenBank/DDBJ whole genome shotgun (WGS) entry which is preliminary data.</text>
</comment>
<sequence>MTTYPARFIHRSIARDWRAVYSFAAQPENIRQWASGLAAGLTPDGEDWIGDGGPIGKLRVRFAPANEFGVIDHTVTLPDGTRIYNALRIIPNADGAEVMFTLYRLPGVSDEAFEADAAHIARDLEALKVILETTEMF</sequence>
<dbReference type="RefSeq" id="WP_176951079.1">
    <property type="nucleotide sequence ID" value="NZ_JABXYK010000011.1"/>
</dbReference>
<protein>
    <submittedName>
        <fullName evidence="1">SRPBCC family protein</fullName>
    </submittedName>
</protein>
<name>A0ABX2QLA1_9HYPH</name>
<accession>A0ABX2QLA1</accession>
<dbReference type="Gene3D" id="3.30.530.20">
    <property type="match status" value="1"/>
</dbReference>
<evidence type="ECO:0000313" key="1">
    <source>
        <dbReference type="EMBL" id="NVP57106.1"/>
    </source>
</evidence>
<dbReference type="Proteomes" id="UP000659172">
    <property type="component" value="Unassembled WGS sequence"/>
</dbReference>
<organism evidence="1 2">
    <name type="scientific">Mycoplana rhizolycopersici</name>
    <dbReference type="NCBI Taxonomy" id="2746702"/>
    <lineage>
        <taxon>Bacteria</taxon>
        <taxon>Pseudomonadati</taxon>
        <taxon>Pseudomonadota</taxon>
        <taxon>Alphaproteobacteria</taxon>
        <taxon>Hyphomicrobiales</taxon>
        <taxon>Rhizobiaceae</taxon>
        <taxon>Mycoplana</taxon>
    </lineage>
</organism>
<reference evidence="1 2" key="1">
    <citation type="submission" date="2020-06" db="EMBL/GenBank/DDBJ databases">
        <title>Rhizobium sp.nov. isolated from the tomato plant.</title>
        <authorList>
            <person name="Thin K.K."/>
            <person name="Zhang X."/>
            <person name="He S."/>
        </authorList>
    </citation>
    <scope>NUCLEOTIDE SEQUENCE [LARGE SCALE GENOMIC DNA]</scope>
    <source>
        <strain evidence="1 2">DBTS2</strain>
    </source>
</reference>
<dbReference type="SUPFAM" id="SSF55961">
    <property type="entry name" value="Bet v1-like"/>
    <property type="match status" value="1"/>
</dbReference>
<gene>
    <name evidence="1" type="ORF">HV823_17760</name>
</gene>
<dbReference type="InterPro" id="IPR023393">
    <property type="entry name" value="START-like_dom_sf"/>
</dbReference>
<proteinExistence type="predicted"/>
<evidence type="ECO:0000313" key="2">
    <source>
        <dbReference type="Proteomes" id="UP000659172"/>
    </source>
</evidence>
<keyword evidence="2" id="KW-1185">Reference proteome</keyword>
<dbReference type="EMBL" id="JABXYK010000011">
    <property type="protein sequence ID" value="NVP57106.1"/>
    <property type="molecule type" value="Genomic_DNA"/>
</dbReference>